<proteinExistence type="predicted"/>
<comment type="cofactor">
    <cofactor evidence="1">
        <name>Mn(2+)</name>
        <dbReference type="ChEBI" id="CHEBI:29035"/>
    </cofactor>
</comment>
<dbReference type="Gene3D" id="3.90.1860.10">
    <property type="entry name" value="tRNA-splicing ligase RtcB"/>
    <property type="match status" value="1"/>
</dbReference>
<dbReference type="PANTHER" id="PTHR43749:SF2">
    <property type="entry name" value="RNA-SPLICING LIGASE RTCB"/>
    <property type="match status" value="1"/>
</dbReference>
<evidence type="ECO:0000256" key="6">
    <source>
        <dbReference type="ARBA" id="ARBA00022800"/>
    </source>
</evidence>
<dbReference type="EMBL" id="JBHUMK010000060">
    <property type="protein sequence ID" value="MFD2610354.1"/>
    <property type="molecule type" value="Genomic_DNA"/>
</dbReference>
<comment type="catalytic activity">
    <reaction evidence="9">
        <text>a 3'-end 3'-phospho-ribonucleotide-RNA + a 5'-end dephospho-ribonucleoside-RNA + GTP = a ribonucleotidyl-ribonucleotide-RNA + GMP + diphosphate</text>
        <dbReference type="Rhea" id="RHEA:68076"/>
        <dbReference type="Rhea" id="RHEA-COMP:10463"/>
        <dbReference type="Rhea" id="RHEA-COMP:13936"/>
        <dbReference type="Rhea" id="RHEA-COMP:17355"/>
        <dbReference type="ChEBI" id="CHEBI:33019"/>
        <dbReference type="ChEBI" id="CHEBI:37565"/>
        <dbReference type="ChEBI" id="CHEBI:58115"/>
        <dbReference type="ChEBI" id="CHEBI:83062"/>
        <dbReference type="ChEBI" id="CHEBI:138284"/>
        <dbReference type="ChEBI" id="CHEBI:173118"/>
        <dbReference type="EC" id="6.5.1.8"/>
    </reaction>
</comment>
<dbReference type="InterPro" id="IPR036025">
    <property type="entry name" value="RtcB-like_sf"/>
</dbReference>
<keyword evidence="11" id="KW-1185">Reference proteome</keyword>
<keyword evidence="5" id="KW-0547">Nucleotide-binding</keyword>
<evidence type="ECO:0000256" key="8">
    <source>
        <dbReference type="ARBA" id="ARBA00023211"/>
    </source>
</evidence>
<evidence type="ECO:0000256" key="5">
    <source>
        <dbReference type="ARBA" id="ARBA00022741"/>
    </source>
</evidence>
<accession>A0ABW5P7B6</accession>
<gene>
    <name evidence="10" type="ORF">ACFSR9_13035</name>
</gene>
<comment type="caution">
    <text evidence="10">The sequence shown here is derived from an EMBL/GenBank/DDBJ whole genome shotgun (WGS) entry which is preliminary data.</text>
</comment>
<dbReference type="Proteomes" id="UP001597475">
    <property type="component" value="Unassembled WGS sequence"/>
</dbReference>
<dbReference type="GO" id="GO:0170057">
    <property type="term" value="F:RNA ligase (GTP) activity"/>
    <property type="evidence" value="ECO:0007669"/>
    <property type="project" value="UniProtKB-EC"/>
</dbReference>
<dbReference type="InterPro" id="IPR052915">
    <property type="entry name" value="RtcB-like"/>
</dbReference>
<keyword evidence="3 10" id="KW-0436">Ligase</keyword>
<dbReference type="EC" id="6.5.1.8" evidence="2"/>
<evidence type="ECO:0000313" key="11">
    <source>
        <dbReference type="Proteomes" id="UP001597475"/>
    </source>
</evidence>
<keyword evidence="6" id="KW-0692">RNA repair</keyword>
<protein>
    <recommendedName>
        <fullName evidence="2">3'-phosphate/5'-hydroxy nucleic acid ligase</fullName>
        <ecNumber evidence="2">6.5.1.8</ecNumber>
    </recommendedName>
</protein>
<dbReference type="SUPFAM" id="SSF103365">
    <property type="entry name" value="Hypothetical protein PH1602"/>
    <property type="match status" value="1"/>
</dbReference>
<sequence length="471" mass="50029">MNGKHIRRLGFEKKALPLALAAAQTREAAGVAVPEILDELQAVQADPAAYLAGGVYAELAAHLHDLGLGKRAAEQVQASARLHAAPLPYRVWGEDLIEPGAREQMDVAMRLPIARAGALMPDAHVGYGLPIGGVLAAENAVIPYGVGVDIGCSMMLSVFPQPATSLSTDEARALLMKHTRFGAGVAFEKRERLDHEVLHDPAWKDQALLRHLHPKAAEQIGTSGSGNHFAEFGTLTLRAPELGLEAGEYLALLSHSGSRGFGAQVAGHFTALAQKRWPGLDRAAQKLAWLPLDSEDGQAYWQAMNLAGRYALANHEQIHARLGRALGVRAAAQVSNSHNLAWKQRVNGAELIVHRKGATPAAAGQLGLIPGSMADPGFVVRGTGNSAALDSASHGAGRQLGRKAAANTLARRDVQAYLEGRGVTLIGGGIDEAPQAYKRIEDVIARQADLVDVLAEFRPRVVRMDTGSEDI</sequence>
<evidence type="ECO:0000256" key="2">
    <source>
        <dbReference type="ARBA" id="ARBA00012726"/>
    </source>
</evidence>
<evidence type="ECO:0000256" key="4">
    <source>
        <dbReference type="ARBA" id="ARBA00022723"/>
    </source>
</evidence>
<evidence type="ECO:0000256" key="1">
    <source>
        <dbReference type="ARBA" id="ARBA00001936"/>
    </source>
</evidence>
<dbReference type="PANTHER" id="PTHR43749">
    <property type="entry name" value="RNA-SPLICING LIGASE RTCB"/>
    <property type="match status" value="1"/>
</dbReference>
<dbReference type="InterPro" id="IPR001233">
    <property type="entry name" value="RtcB"/>
</dbReference>
<evidence type="ECO:0000313" key="10">
    <source>
        <dbReference type="EMBL" id="MFD2610354.1"/>
    </source>
</evidence>
<keyword evidence="7" id="KW-0342">GTP-binding</keyword>
<evidence type="ECO:0000256" key="9">
    <source>
        <dbReference type="ARBA" id="ARBA00047746"/>
    </source>
</evidence>
<keyword evidence="4" id="KW-0479">Metal-binding</keyword>
<organism evidence="10 11">
    <name type="scientific">Deinococcus taklimakanensis</name>
    <dbReference type="NCBI Taxonomy" id="536443"/>
    <lineage>
        <taxon>Bacteria</taxon>
        <taxon>Thermotogati</taxon>
        <taxon>Deinococcota</taxon>
        <taxon>Deinococci</taxon>
        <taxon>Deinococcales</taxon>
        <taxon>Deinococcaceae</taxon>
        <taxon>Deinococcus</taxon>
    </lineage>
</organism>
<keyword evidence="8" id="KW-0464">Manganese</keyword>
<evidence type="ECO:0000256" key="7">
    <source>
        <dbReference type="ARBA" id="ARBA00023134"/>
    </source>
</evidence>
<name>A0ABW5P7B6_9DEIO</name>
<evidence type="ECO:0000256" key="3">
    <source>
        <dbReference type="ARBA" id="ARBA00022598"/>
    </source>
</evidence>
<dbReference type="Pfam" id="PF01139">
    <property type="entry name" value="RtcB"/>
    <property type="match status" value="1"/>
</dbReference>
<reference evidence="11" key="1">
    <citation type="journal article" date="2019" name="Int. J. Syst. Evol. Microbiol.">
        <title>The Global Catalogue of Microorganisms (GCM) 10K type strain sequencing project: providing services to taxonomists for standard genome sequencing and annotation.</title>
        <authorList>
            <consortium name="The Broad Institute Genomics Platform"/>
            <consortium name="The Broad Institute Genome Sequencing Center for Infectious Disease"/>
            <person name="Wu L."/>
            <person name="Ma J."/>
        </authorList>
    </citation>
    <scope>NUCLEOTIDE SEQUENCE [LARGE SCALE GENOMIC DNA]</scope>
    <source>
        <strain evidence="11">KCTC 33842</strain>
    </source>
</reference>
<dbReference type="RefSeq" id="WP_386846471.1">
    <property type="nucleotide sequence ID" value="NZ_JBHUMK010000060.1"/>
</dbReference>